<organism evidence="1 2">
    <name type="scientific">Anoxybacillus mongoliensis</name>
    <dbReference type="NCBI Taxonomy" id="452565"/>
    <lineage>
        <taxon>Bacteria</taxon>
        <taxon>Bacillati</taxon>
        <taxon>Bacillota</taxon>
        <taxon>Bacilli</taxon>
        <taxon>Bacillales</taxon>
        <taxon>Anoxybacillaceae</taxon>
        <taxon>Anoxybacillus</taxon>
    </lineage>
</organism>
<sequence>MDPYDAVKEFYLTHIKNGVPMYLVDEMDIGFYFELLDYAEEKETRKERLMIEKLL</sequence>
<dbReference type="Proteomes" id="UP000583699">
    <property type="component" value="Unassembled WGS sequence"/>
</dbReference>
<evidence type="ECO:0000313" key="2">
    <source>
        <dbReference type="Proteomes" id="UP000583699"/>
    </source>
</evidence>
<accession>A0A7W8JGJ2</accession>
<comment type="caution">
    <text evidence="1">The sequence shown here is derived from an EMBL/GenBank/DDBJ whole genome shotgun (WGS) entry which is preliminary data.</text>
</comment>
<proteinExistence type="predicted"/>
<gene>
    <name evidence="1" type="ORF">HNR43_002657</name>
</gene>
<keyword evidence="2" id="KW-1185">Reference proteome</keyword>
<name>A0A7W8JGJ2_9BACL</name>
<reference evidence="1 2" key="1">
    <citation type="submission" date="2020-08" db="EMBL/GenBank/DDBJ databases">
        <title>Genomic Encyclopedia of Type Strains, Phase IV (KMG-IV): sequencing the most valuable type-strain genomes for metagenomic binning, comparative biology and taxonomic classification.</title>
        <authorList>
            <person name="Goeker M."/>
        </authorList>
    </citation>
    <scope>NUCLEOTIDE SEQUENCE [LARGE SCALE GENOMIC DNA]</scope>
    <source>
        <strain evidence="1 2">DSM 19169</strain>
    </source>
</reference>
<dbReference type="RefSeq" id="WP_183244573.1">
    <property type="nucleotide sequence ID" value="NZ_JACHEQ010000019.1"/>
</dbReference>
<dbReference type="EMBL" id="JACHEQ010000019">
    <property type="protein sequence ID" value="MBB5356645.1"/>
    <property type="molecule type" value="Genomic_DNA"/>
</dbReference>
<dbReference type="AlphaFoldDB" id="A0A7W8JGJ2"/>
<protein>
    <submittedName>
        <fullName evidence="1">Uncharacterized protein</fullName>
    </submittedName>
</protein>
<evidence type="ECO:0000313" key="1">
    <source>
        <dbReference type="EMBL" id="MBB5356645.1"/>
    </source>
</evidence>